<organism evidence="4 5">
    <name type="scientific">Hoyosella subflava (strain DSM 45089 / JCM 17490 / NBRC 109087 / DQS3-9A1)</name>
    <name type="common">Amycolicicoccus subflavus</name>
    <dbReference type="NCBI Taxonomy" id="443218"/>
    <lineage>
        <taxon>Bacteria</taxon>
        <taxon>Bacillati</taxon>
        <taxon>Actinomycetota</taxon>
        <taxon>Actinomycetes</taxon>
        <taxon>Mycobacteriales</taxon>
        <taxon>Hoyosellaceae</taxon>
        <taxon>Hoyosella</taxon>
    </lineage>
</organism>
<dbReference type="KEGG" id="asd:AS9A_4321"/>
<dbReference type="SUPFAM" id="SSF48498">
    <property type="entry name" value="Tetracyclin repressor-like, C-terminal domain"/>
    <property type="match status" value="1"/>
</dbReference>
<dbReference type="GO" id="GO:0000976">
    <property type="term" value="F:transcription cis-regulatory region binding"/>
    <property type="evidence" value="ECO:0007669"/>
    <property type="project" value="TreeGrafter"/>
</dbReference>
<dbReference type="InterPro" id="IPR050109">
    <property type="entry name" value="HTH-type_TetR-like_transc_reg"/>
</dbReference>
<evidence type="ECO:0000313" key="4">
    <source>
        <dbReference type="EMBL" id="AEF42754.1"/>
    </source>
</evidence>
<evidence type="ECO:0000256" key="1">
    <source>
        <dbReference type="ARBA" id="ARBA00023125"/>
    </source>
</evidence>
<feature type="DNA-binding region" description="H-T-H motif" evidence="2">
    <location>
        <begin position="27"/>
        <end position="46"/>
    </location>
</feature>
<dbReference type="AlphaFoldDB" id="F6ELX3"/>
<dbReference type="InterPro" id="IPR001647">
    <property type="entry name" value="HTH_TetR"/>
</dbReference>
<dbReference type="Pfam" id="PF00440">
    <property type="entry name" value="TetR_N"/>
    <property type="match status" value="1"/>
</dbReference>
<dbReference type="PANTHER" id="PTHR30055:SF146">
    <property type="entry name" value="HTH-TYPE TRANSCRIPTIONAL DUAL REGULATOR CECR"/>
    <property type="match status" value="1"/>
</dbReference>
<dbReference type="InterPro" id="IPR009057">
    <property type="entry name" value="Homeodomain-like_sf"/>
</dbReference>
<dbReference type="HOGENOM" id="CLU_069356_27_3_11"/>
<protein>
    <submittedName>
        <fullName evidence="4">Transcriptional regulator, TetR family</fullName>
    </submittedName>
</protein>
<gene>
    <name evidence="4" type="ordered locus">AS9A_4321</name>
</gene>
<name>F6ELX3_HOYSD</name>
<dbReference type="EMBL" id="CP002786">
    <property type="protein sequence ID" value="AEF42754.1"/>
    <property type="molecule type" value="Genomic_DNA"/>
</dbReference>
<dbReference type="PROSITE" id="PS50977">
    <property type="entry name" value="HTH_TETR_2"/>
    <property type="match status" value="1"/>
</dbReference>
<dbReference type="Gene3D" id="1.10.10.60">
    <property type="entry name" value="Homeodomain-like"/>
    <property type="match status" value="1"/>
</dbReference>
<dbReference type="SUPFAM" id="SSF46689">
    <property type="entry name" value="Homeodomain-like"/>
    <property type="match status" value="1"/>
</dbReference>
<dbReference type="InterPro" id="IPR036271">
    <property type="entry name" value="Tet_transcr_reg_TetR-rel_C_sf"/>
</dbReference>
<evidence type="ECO:0000259" key="3">
    <source>
        <dbReference type="PROSITE" id="PS50977"/>
    </source>
</evidence>
<evidence type="ECO:0000256" key="2">
    <source>
        <dbReference type="PROSITE-ProRule" id="PRU00335"/>
    </source>
</evidence>
<reference evidence="4 5" key="1">
    <citation type="journal article" date="2011" name="J. Bacteriol.">
        <title>Complete genome sequence of Amycolicicoccus subflavus DQS3-9A1T, an actinomycete isolated from crude oil-polluted soil.</title>
        <authorList>
            <person name="Cai M."/>
            <person name="Chen W.M."/>
            <person name="Nie Y."/>
            <person name="Chi C.Q."/>
            <person name="Wang Y.N."/>
            <person name="Tang Y.Q."/>
            <person name="Li G.Y."/>
            <person name="Wu X.L."/>
        </authorList>
    </citation>
    <scope>NUCLEOTIDE SEQUENCE [LARGE SCALE GENOMIC DNA]</scope>
    <source>
        <strain evidence="5">DSM 45089 / DQS3-9A1</strain>
    </source>
</reference>
<dbReference type="Proteomes" id="UP000009235">
    <property type="component" value="Chromosome"/>
</dbReference>
<proteinExistence type="predicted"/>
<evidence type="ECO:0000313" key="5">
    <source>
        <dbReference type="Proteomes" id="UP000009235"/>
    </source>
</evidence>
<keyword evidence="5" id="KW-1185">Reference proteome</keyword>
<keyword evidence="1 2" id="KW-0238">DNA-binding</keyword>
<dbReference type="PRINTS" id="PR00455">
    <property type="entry name" value="HTHTETR"/>
</dbReference>
<dbReference type="PANTHER" id="PTHR30055">
    <property type="entry name" value="HTH-TYPE TRANSCRIPTIONAL REGULATOR RUTR"/>
    <property type="match status" value="1"/>
</dbReference>
<dbReference type="GO" id="GO:0003700">
    <property type="term" value="F:DNA-binding transcription factor activity"/>
    <property type="evidence" value="ECO:0007669"/>
    <property type="project" value="TreeGrafter"/>
</dbReference>
<sequence>MSAEERREQIIQSARRIFQRSGLAGARTRDLAAEAGVNEALLYRHFDSKEALFEAAVATPLEEAVTKLVQLSGAPPTEFDESGELMHQRTYQFTYDLLGAMEEIAPLLGIVLFGESEHATEYFRRRIEPTLKQIQGVVEANLPAWPHRTFDARLIVEFLMGMAWFTTLSQRLGGHERDRSEVADAIAAMILEGLRAHDPGPAES</sequence>
<accession>F6ELX3</accession>
<feature type="domain" description="HTH tetR-type" evidence="3">
    <location>
        <begin position="4"/>
        <end position="64"/>
    </location>
</feature>
<dbReference type="Gene3D" id="1.10.357.10">
    <property type="entry name" value="Tetracycline Repressor, domain 2"/>
    <property type="match status" value="1"/>
</dbReference>
<dbReference type="STRING" id="443218.AS9A_4321"/>
<dbReference type="eggNOG" id="COG1309">
    <property type="taxonomic scope" value="Bacteria"/>
</dbReference>